<evidence type="ECO:0000256" key="1">
    <source>
        <dbReference type="SAM" id="SignalP"/>
    </source>
</evidence>
<proteinExistence type="predicted"/>
<dbReference type="EMBL" id="BAAAQD010000016">
    <property type="protein sequence ID" value="GAA1540891.1"/>
    <property type="molecule type" value="Genomic_DNA"/>
</dbReference>
<accession>A0ABN2BJ01</accession>
<organism evidence="2 3">
    <name type="scientific">Dactylosporangium maewongense</name>
    <dbReference type="NCBI Taxonomy" id="634393"/>
    <lineage>
        <taxon>Bacteria</taxon>
        <taxon>Bacillati</taxon>
        <taxon>Actinomycetota</taxon>
        <taxon>Actinomycetes</taxon>
        <taxon>Micromonosporales</taxon>
        <taxon>Micromonosporaceae</taxon>
        <taxon>Dactylosporangium</taxon>
    </lineage>
</organism>
<feature type="signal peptide" evidence="1">
    <location>
        <begin position="1"/>
        <end position="18"/>
    </location>
</feature>
<evidence type="ECO:0000313" key="2">
    <source>
        <dbReference type="EMBL" id="GAA1540891.1"/>
    </source>
</evidence>
<feature type="chain" id="PRO_5045390233" description="Lipoprotein" evidence="1">
    <location>
        <begin position="19"/>
        <end position="275"/>
    </location>
</feature>
<evidence type="ECO:0000313" key="3">
    <source>
        <dbReference type="Proteomes" id="UP001501470"/>
    </source>
</evidence>
<dbReference type="Proteomes" id="UP001501470">
    <property type="component" value="Unassembled WGS sequence"/>
</dbReference>
<keyword evidence="3" id="KW-1185">Reference proteome</keyword>
<protein>
    <recommendedName>
        <fullName evidence="4">Lipoprotein</fullName>
    </recommendedName>
</protein>
<gene>
    <name evidence="2" type="ORF">GCM10009827_070380</name>
</gene>
<dbReference type="PROSITE" id="PS51257">
    <property type="entry name" value="PROKAR_LIPOPROTEIN"/>
    <property type="match status" value="1"/>
</dbReference>
<comment type="caution">
    <text evidence="2">The sequence shown here is derived from an EMBL/GenBank/DDBJ whole genome shotgun (WGS) entry which is preliminary data.</text>
</comment>
<name>A0ABN2BJ01_9ACTN</name>
<keyword evidence="1" id="KW-0732">Signal</keyword>
<evidence type="ECO:0008006" key="4">
    <source>
        <dbReference type="Google" id="ProtNLM"/>
    </source>
</evidence>
<reference evidence="2 3" key="1">
    <citation type="journal article" date="2019" name="Int. J. Syst. Evol. Microbiol.">
        <title>The Global Catalogue of Microorganisms (GCM) 10K type strain sequencing project: providing services to taxonomists for standard genome sequencing and annotation.</title>
        <authorList>
            <consortium name="The Broad Institute Genomics Platform"/>
            <consortium name="The Broad Institute Genome Sequencing Center for Infectious Disease"/>
            <person name="Wu L."/>
            <person name="Ma J."/>
        </authorList>
    </citation>
    <scope>NUCLEOTIDE SEQUENCE [LARGE SCALE GENOMIC DNA]</scope>
    <source>
        <strain evidence="2 3">JCM 15933</strain>
    </source>
</reference>
<sequence>MASAQRILVALVPVLALAACDGSSSPPAPAATQASQCVGEQGAALQSIEHADAIRASYCREGFAFVRFAGPEIGVHGTQEAFFAWKDGRWQDIAWGETSHGAFIYESLRQHEGVDARRLATLFPEAGMTVAPDEPGFSVVVRADGIGDLKLGMTEAQARAASPFPLMQESGRTGTCTTLVTENAGFPALTVLIGRDGTVFAVSVTDSAQTAEGIHPASTRKELVAGYGDRLRAADTDLPYVEQADLRIAFQLMNHIVARIDAGRFATGTAAAACA</sequence>